<organism evidence="1 2">
    <name type="scientific">Epilithonimonas hominis</name>
    <dbReference type="NCBI Taxonomy" id="420404"/>
    <lineage>
        <taxon>Bacteria</taxon>
        <taxon>Pseudomonadati</taxon>
        <taxon>Bacteroidota</taxon>
        <taxon>Flavobacteriia</taxon>
        <taxon>Flavobacteriales</taxon>
        <taxon>Weeksellaceae</taxon>
        <taxon>Chryseobacterium group</taxon>
        <taxon>Epilithonimonas</taxon>
    </lineage>
</organism>
<dbReference type="EMBL" id="FNWX01000014">
    <property type="protein sequence ID" value="SEH59541.1"/>
    <property type="molecule type" value="Genomic_DNA"/>
</dbReference>
<dbReference type="AlphaFoldDB" id="A0A1H6JCI3"/>
<sequence>MQTENQTMKKIFFYIFGLFIITSCSPNQDINGDFLLGVSYSSNGGTNATIKNIKTVTTVDDAGDKIVATYNYTGVQLTSVTSSDNSFSYQLTYTGDDITKILYKSVDDTGKEITNTQVLTYSAGKLTKSEGDVVFSGSGTFTSSTIYSYDGDKIKSIITKVKDKATSSERYTIQTDYGFSGSNVSNFKYSLTYAAGPITQAPIILNITLSNYDSYKNPFGTLPMAFKLVSAQFDLENNALYGFSKNNYKTTNIKTNTDNTTVNFSYSYDTDGYPILGTSSAGKVSYEYVK</sequence>
<gene>
    <name evidence="1" type="ORF">SAMN05421793_11412</name>
</gene>
<accession>A0A1H6JCI3</accession>
<reference evidence="2" key="1">
    <citation type="submission" date="2016-10" db="EMBL/GenBank/DDBJ databases">
        <authorList>
            <person name="Varghese N."/>
            <person name="Submissions S."/>
        </authorList>
    </citation>
    <scope>NUCLEOTIDE SEQUENCE [LARGE SCALE GENOMIC DNA]</scope>
    <source>
        <strain evidence="2">DSM 19326</strain>
    </source>
</reference>
<evidence type="ECO:0000313" key="1">
    <source>
        <dbReference type="EMBL" id="SEH59541.1"/>
    </source>
</evidence>
<proteinExistence type="predicted"/>
<dbReference type="Proteomes" id="UP000198555">
    <property type="component" value="Unassembled WGS sequence"/>
</dbReference>
<keyword evidence="2" id="KW-1185">Reference proteome</keyword>
<protein>
    <submittedName>
        <fullName evidence="1">Uncharacterized protein</fullName>
    </submittedName>
</protein>
<dbReference type="STRING" id="420404.SAMN05421793_11412"/>
<evidence type="ECO:0000313" key="2">
    <source>
        <dbReference type="Proteomes" id="UP000198555"/>
    </source>
</evidence>
<name>A0A1H6JCI3_9FLAO</name>